<gene>
    <name evidence="1" type="ORF">ECRASSUSDP1_LOCUS26745</name>
</gene>
<organism evidence="1 2">
    <name type="scientific">Euplotes crassus</name>
    <dbReference type="NCBI Taxonomy" id="5936"/>
    <lineage>
        <taxon>Eukaryota</taxon>
        <taxon>Sar</taxon>
        <taxon>Alveolata</taxon>
        <taxon>Ciliophora</taxon>
        <taxon>Intramacronucleata</taxon>
        <taxon>Spirotrichea</taxon>
        <taxon>Hypotrichia</taxon>
        <taxon>Euplotida</taxon>
        <taxon>Euplotidae</taxon>
        <taxon>Moneuplotes</taxon>
    </lineage>
</organism>
<comment type="caution">
    <text evidence="1">The sequence shown here is derived from an EMBL/GenBank/DDBJ whole genome shotgun (WGS) entry which is preliminary data.</text>
</comment>
<name>A0AAD1Y5W7_EUPCR</name>
<accession>A0AAD1Y5W7</accession>
<evidence type="ECO:0000313" key="1">
    <source>
        <dbReference type="EMBL" id="CAI2385197.1"/>
    </source>
</evidence>
<dbReference type="Proteomes" id="UP001295684">
    <property type="component" value="Unassembled WGS sequence"/>
</dbReference>
<evidence type="ECO:0000313" key="2">
    <source>
        <dbReference type="Proteomes" id="UP001295684"/>
    </source>
</evidence>
<dbReference type="AlphaFoldDB" id="A0AAD1Y5W7"/>
<reference evidence="1" key="1">
    <citation type="submission" date="2023-07" db="EMBL/GenBank/DDBJ databases">
        <authorList>
            <consortium name="AG Swart"/>
            <person name="Singh M."/>
            <person name="Singh A."/>
            <person name="Seah K."/>
            <person name="Emmerich C."/>
        </authorList>
    </citation>
    <scope>NUCLEOTIDE SEQUENCE</scope>
    <source>
        <strain evidence="1">DP1</strain>
    </source>
</reference>
<proteinExistence type="predicted"/>
<dbReference type="EMBL" id="CAMPGE010027578">
    <property type="protein sequence ID" value="CAI2385197.1"/>
    <property type="molecule type" value="Genomic_DNA"/>
</dbReference>
<protein>
    <submittedName>
        <fullName evidence="1">Uncharacterized protein</fullName>
    </submittedName>
</protein>
<sequence length="229" mass="26829">MGTPTEERQGHISTEECDEGIKQPIRGGKELSQIFIQKEDDTLDCTPTFSDMDENFSSFIGMPSLTVNTSLTFKKPTNEEFKGIFEELTQCDSINTDSEGEHLFDEAQCLMDEEEYVELMERTFFLVKDSLDRRFRPLLSPTLLKNKMYRILQQRPSLVEQDILFEEGALEKSTTIKRTKSLPMNRLWRKISPKFRSRKTRFDARSKVFSSRKNQESQISYLFKFLEKD</sequence>
<keyword evidence="2" id="KW-1185">Reference proteome</keyword>